<evidence type="ECO:0000313" key="3">
    <source>
        <dbReference type="Proteomes" id="UP000187550"/>
    </source>
</evidence>
<sequence>MLLSTMAEKELIQMQEGIRYGLLADTEMLFDPKSGRIYGFELKRRGGWLQGGRKTGEAEYIPWEEIVLIGDDRILFRRTKPLHEGMFE</sequence>
<evidence type="ECO:0000313" key="2">
    <source>
        <dbReference type="EMBL" id="SIT67209.1"/>
    </source>
</evidence>
<dbReference type="STRING" id="550447.SAMN05428946_0180"/>
<reference evidence="3" key="1">
    <citation type="submission" date="2017-01" db="EMBL/GenBank/DDBJ databases">
        <authorList>
            <person name="Varghese N."/>
            <person name="Submissions S."/>
        </authorList>
    </citation>
    <scope>NUCLEOTIDE SEQUENCE [LARGE SCALE GENOMIC DNA]</scope>
    <source>
        <strain evidence="3">MNA4</strain>
    </source>
</reference>
<dbReference type="SUPFAM" id="SSF50346">
    <property type="entry name" value="PRC-barrel domain"/>
    <property type="match status" value="1"/>
</dbReference>
<proteinExistence type="predicted"/>
<dbReference type="Proteomes" id="UP000187550">
    <property type="component" value="Unassembled WGS sequence"/>
</dbReference>
<dbReference type="InterPro" id="IPR014238">
    <property type="entry name" value="Spore_YlmC/YmxH"/>
</dbReference>
<dbReference type="NCBIfam" id="TIGR02888">
    <property type="entry name" value="spore_YlmC_YmxH"/>
    <property type="match status" value="1"/>
</dbReference>
<dbReference type="Gene3D" id="2.30.30.240">
    <property type="entry name" value="PRC-barrel domain"/>
    <property type="match status" value="1"/>
</dbReference>
<evidence type="ECO:0000259" key="1">
    <source>
        <dbReference type="Pfam" id="PF05239"/>
    </source>
</evidence>
<dbReference type="EMBL" id="FTPL01000001">
    <property type="protein sequence ID" value="SIT67209.1"/>
    <property type="molecule type" value="Genomic_DNA"/>
</dbReference>
<protein>
    <submittedName>
        <fullName evidence="2">Sporulation protein, YlmC/YmxH family</fullName>
    </submittedName>
</protein>
<gene>
    <name evidence="2" type="ORF">SAMN05428946_0180</name>
</gene>
<feature type="domain" description="PRC-barrel" evidence="1">
    <location>
        <begin position="7"/>
        <end position="80"/>
    </location>
</feature>
<dbReference type="InterPro" id="IPR027275">
    <property type="entry name" value="PRC-brl_dom"/>
</dbReference>
<dbReference type="InterPro" id="IPR011033">
    <property type="entry name" value="PRC_barrel-like_sf"/>
</dbReference>
<dbReference type="OrthoDB" id="6024937at2"/>
<dbReference type="Pfam" id="PF05239">
    <property type="entry name" value="PRC"/>
    <property type="match status" value="1"/>
</dbReference>
<name>A0A1U7PJ51_9BACI</name>
<dbReference type="AlphaFoldDB" id="A0A1U7PJ51"/>
<keyword evidence="3" id="KW-1185">Reference proteome</keyword>
<accession>A0A1U7PJ51</accession>
<organism evidence="2 3">
    <name type="scientific">Edaphobacillus lindanitolerans</name>
    <dbReference type="NCBI Taxonomy" id="550447"/>
    <lineage>
        <taxon>Bacteria</taxon>
        <taxon>Bacillati</taxon>
        <taxon>Bacillota</taxon>
        <taxon>Bacilli</taxon>
        <taxon>Bacillales</taxon>
        <taxon>Bacillaceae</taxon>
        <taxon>Edaphobacillus</taxon>
    </lineage>
</organism>
<dbReference type="RefSeq" id="WP_076756494.1">
    <property type="nucleotide sequence ID" value="NZ_FTPL01000001.1"/>
</dbReference>